<feature type="region of interest" description="Disordered" evidence="1">
    <location>
        <begin position="316"/>
        <end position="337"/>
    </location>
</feature>
<feature type="region of interest" description="Disordered" evidence="1">
    <location>
        <begin position="242"/>
        <end position="273"/>
    </location>
</feature>
<feature type="compositionally biased region" description="Low complexity" evidence="1">
    <location>
        <begin position="325"/>
        <end position="336"/>
    </location>
</feature>
<keyword evidence="3" id="KW-1185">Reference proteome</keyword>
<dbReference type="Proteomes" id="UP000095751">
    <property type="component" value="Unassembled WGS sequence"/>
</dbReference>
<sequence>MSADSALQTYETMSEKYKEYCNPMKLIGVDEQKEFQDFWYDFAVNYTNTKPHQGYDILNNWCHRKKLKRLNSNRNSKSNTTTTTTTTCDGQDIVEASTSKKCFRCSCRIGYYNASATDYDYNYDDYDEEDQEQQQQQQQQLKLKPRMGKIWNRWNERVNEVMTDRCHNNVIDVHDLGEEEKQQQQQQQQQLIWQCQECNTLPMRPNVLLFHDTDINILNSIQKQSIRYQQWEAIIEEELISSNNSNKPNNNNENQSNQNNSSNNHNNNNSSSKSTNFVLLEIGCGKNVPAVRNESEEILKDCLDKLTLARMASTTVANNNDNDHNNNNSNNNKNNNETLQLIDEELNLLLN</sequence>
<evidence type="ECO:0000313" key="3">
    <source>
        <dbReference type="Proteomes" id="UP000095751"/>
    </source>
</evidence>
<proteinExistence type="predicted"/>
<reference evidence="2 3" key="1">
    <citation type="submission" date="2016-09" db="EMBL/GenBank/DDBJ databases">
        <title>Extensive genetic diversity and differential bi-allelic expression allows diatom success in the polar Southern Ocean.</title>
        <authorList>
            <consortium name="DOE Joint Genome Institute"/>
            <person name="Mock T."/>
            <person name="Otillar R.P."/>
            <person name="Strauss J."/>
            <person name="Dupont C."/>
            <person name="Frickenhaus S."/>
            <person name="Maumus F."/>
            <person name="Mcmullan M."/>
            <person name="Sanges R."/>
            <person name="Schmutz J."/>
            <person name="Toseland A."/>
            <person name="Valas R."/>
            <person name="Veluchamy A."/>
            <person name="Ward B.J."/>
            <person name="Allen A."/>
            <person name="Barry K."/>
            <person name="Falciatore A."/>
            <person name="Ferrante M."/>
            <person name="Fortunato A.E."/>
            <person name="Gloeckner G."/>
            <person name="Gruber A."/>
            <person name="Hipkin R."/>
            <person name="Janech M."/>
            <person name="Kroth P."/>
            <person name="Leese F."/>
            <person name="Lindquist E."/>
            <person name="Lyon B.R."/>
            <person name="Martin J."/>
            <person name="Mayer C."/>
            <person name="Parker M."/>
            <person name="Quesneville H."/>
            <person name="Raymond J."/>
            <person name="Uhlig C."/>
            <person name="Valentin K.U."/>
            <person name="Worden A.Z."/>
            <person name="Armbrust E.V."/>
            <person name="Bowler C."/>
            <person name="Green B."/>
            <person name="Moulton V."/>
            <person name="Van Oosterhout C."/>
            <person name="Grigoriev I."/>
        </authorList>
    </citation>
    <scope>NUCLEOTIDE SEQUENCE [LARGE SCALE GENOMIC DNA]</scope>
    <source>
        <strain evidence="2 3">CCMP1102</strain>
    </source>
</reference>
<gene>
    <name evidence="2" type="ORF">FRACYDRAFT_256870</name>
</gene>
<evidence type="ECO:0000313" key="2">
    <source>
        <dbReference type="EMBL" id="OEU06017.1"/>
    </source>
</evidence>
<dbReference type="SUPFAM" id="SSF52467">
    <property type="entry name" value="DHS-like NAD/FAD-binding domain"/>
    <property type="match status" value="1"/>
</dbReference>
<dbReference type="AlphaFoldDB" id="A0A1E7EJF0"/>
<accession>A0A1E7EJF0</accession>
<dbReference type="InterPro" id="IPR029035">
    <property type="entry name" value="DHS-like_NAD/FAD-binding_dom"/>
</dbReference>
<dbReference type="InParanoid" id="A0A1E7EJF0"/>
<dbReference type="EMBL" id="KV784434">
    <property type="protein sequence ID" value="OEU06017.1"/>
    <property type="molecule type" value="Genomic_DNA"/>
</dbReference>
<protein>
    <submittedName>
        <fullName evidence="2">Uncharacterized protein</fullName>
    </submittedName>
</protein>
<name>A0A1E7EJF0_9STRA</name>
<organism evidence="2 3">
    <name type="scientific">Fragilariopsis cylindrus CCMP1102</name>
    <dbReference type="NCBI Taxonomy" id="635003"/>
    <lineage>
        <taxon>Eukaryota</taxon>
        <taxon>Sar</taxon>
        <taxon>Stramenopiles</taxon>
        <taxon>Ochrophyta</taxon>
        <taxon>Bacillariophyta</taxon>
        <taxon>Bacillariophyceae</taxon>
        <taxon>Bacillariophycidae</taxon>
        <taxon>Bacillariales</taxon>
        <taxon>Bacillariaceae</taxon>
        <taxon>Fragilariopsis</taxon>
    </lineage>
</organism>
<evidence type="ECO:0000256" key="1">
    <source>
        <dbReference type="SAM" id="MobiDB-lite"/>
    </source>
</evidence>
<dbReference type="OrthoDB" id="46903at2759"/>
<dbReference type="KEGG" id="fcy:FRACYDRAFT_256870"/>